<protein>
    <submittedName>
        <fullName evidence="1">DNA-directed RNA polymerase specialized sigma24 family protein</fullName>
    </submittedName>
</protein>
<dbReference type="AlphaFoldDB" id="A0A840Z282"/>
<dbReference type="EMBL" id="JACIJI010000006">
    <property type="protein sequence ID" value="MBB5719867.1"/>
    <property type="molecule type" value="Genomic_DNA"/>
</dbReference>
<reference evidence="1 2" key="1">
    <citation type="submission" date="2020-08" db="EMBL/GenBank/DDBJ databases">
        <title>Genomic Encyclopedia of Type Strains, Phase IV (KMG-IV): sequencing the most valuable type-strain genomes for metagenomic binning, comparative biology and taxonomic classification.</title>
        <authorList>
            <person name="Goeker M."/>
        </authorList>
    </citation>
    <scope>NUCLEOTIDE SEQUENCE [LARGE SCALE GENOMIC DNA]</scope>
    <source>
        <strain evidence="1 2">DSM 27203</strain>
    </source>
</reference>
<evidence type="ECO:0000313" key="1">
    <source>
        <dbReference type="EMBL" id="MBB5719867.1"/>
    </source>
</evidence>
<keyword evidence="2" id="KW-1185">Reference proteome</keyword>
<accession>A0A840Z282</accession>
<comment type="caution">
    <text evidence="1">The sequence shown here is derived from an EMBL/GenBank/DDBJ whole genome shotgun (WGS) entry which is preliminary data.</text>
</comment>
<dbReference type="RefSeq" id="WP_184005182.1">
    <property type="nucleotide sequence ID" value="NZ_BAABIF010000006.1"/>
</dbReference>
<proteinExistence type="predicted"/>
<keyword evidence="1" id="KW-0804">Transcription</keyword>
<dbReference type="Proteomes" id="UP000554342">
    <property type="component" value="Unassembled WGS sequence"/>
</dbReference>
<evidence type="ECO:0000313" key="2">
    <source>
        <dbReference type="Proteomes" id="UP000554342"/>
    </source>
</evidence>
<keyword evidence="1" id="KW-0240">DNA-directed RNA polymerase</keyword>
<gene>
    <name evidence="1" type="ORF">FHR23_002823</name>
</gene>
<name>A0A840Z282_9SPHN</name>
<dbReference type="GO" id="GO:0000428">
    <property type="term" value="C:DNA-directed RNA polymerase complex"/>
    <property type="evidence" value="ECO:0007669"/>
    <property type="project" value="UniProtKB-KW"/>
</dbReference>
<sequence>MADTVETLSLEEVGRVLGRLRQPDLLRLAALAQTWVSGLPRRDAGDLLNEALARILSGQRPWPADVPLPAFLSQVMRSIASQWRHEDIREPLAAETDEIGNDPQEYRDDSFADMTERMRAALADDPPALGIFNHILTQTSRKQACDQLQLSATGYDTARRRMIRTLQRQFNPGWIP</sequence>
<organism evidence="1 2">
    <name type="scientific">Stakelama sediminis</name>
    <dbReference type="NCBI Taxonomy" id="463200"/>
    <lineage>
        <taxon>Bacteria</taxon>
        <taxon>Pseudomonadati</taxon>
        <taxon>Pseudomonadota</taxon>
        <taxon>Alphaproteobacteria</taxon>
        <taxon>Sphingomonadales</taxon>
        <taxon>Sphingomonadaceae</taxon>
        <taxon>Stakelama</taxon>
    </lineage>
</organism>